<dbReference type="PANTHER" id="PTHR33337">
    <property type="entry name" value="GFA DOMAIN-CONTAINING PROTEIN"/>
    <property type="match status" value="1"/>
</dbReference>
<keyword evidence="7" id="KW-1185">Reference proteome</keyword>
<accession>A0A135V751</accession>
<comment type="caution">
    <text evidence="6">The sequence shown here is derived from an EMBL/GenBank/DDBJ whole genome shotgun (WGS) entry which is preliminary data.</text>
</comment>
<evidence type="ECO:0000313" key="6">
    <source>
        <dbReference type="EMBL" id="KXH68516.1"/>
    </source>
</evidence>
<dbReference type="Gene3D" id="2.170.150.70">
    <property type="match status" value="1"/>
</dbReference>
<evidence type="ECO:0000259" key="5">
    <source>
        <dbReference type="Pfam" id="PF04828"/>
    </source>
</evidence>
<proteinExistence type="inferred from homology"/>
<evidence type="ECO:0000256" key="3">
    <source>
        <dbReference type="ARBA" id="ARBA00022833"/>
    </source>
</evidence>
<dbReference type="PANTHER" id="PTHR33337:SF39">
    <property type="entry name" value="DUF636 DOMAIN PROTEIN (AFU_ORTHOLOGUE AFUA_6G11530)"/>
    <property type="match status" value="1"/>
</dbReference>
<keyword evidence="2" id="KW-0479">Metal-binding</keyword>
<dbReference type="STRING" id="1209931.A0A135V751"/>
<evidence type="ECO:0000313" key="7">
    <source>
        <dbReference type="Proteomes" id="UP000070121"/>
    </source>
</evidence>
<keyword evidence="4" id="KW-0456">Lyase</keyword>
<evidence type="ECO:0000256" key="2">
    <source>
        <dbReference type="ARBA" id="ARBA00022723"/>
    </source>
</evidence>
<comment type="similarity">
    <text evidence="1">Belongs to the Gfa family.</text>
</comment>
<name>A0A135V751_9PEZI</name>
<sequence length="125" mass="13213">MTDQTPTNVTGSCLCGSVKYTVAGGFGFGVNLTVDDPEKKIKVYKAGTSNSGNSPARSFCGACGSSLFVVSDKDPGRIAVTSGTMDDVQGVEGEGVELWKPKLEFFCIRKAKWLTTVGTAQKDMM</sequence>
<dbReference type="GO" id="GO:0016846">
    <property type="term" value="F:carbon-sulfur lyase activity"/>
    <property type="evidence" value="ECO:0007669"/>
    <property type="project" value="InterPro"/>
</dbReference>
<keyword evidence="3" id="KW-0862">Zinc</keyword>
<dbReference type="OrthoDB" id="2212170at2759"/>
<organism evidence="6 7">
    <name type="scientific">Colletotrichum salicis</name>
    <dbReference type="NCBI Taxonomy" id="1209931"/>
    <lineage>
        <taxon>Eukaryota</taxon>
        <taxon>Fungi</taxon>
        <taxon>Dikarya</taxon>
        <taxon>Ascomycota</taxon>
        <taxon>Pezizomycotina</taxon>
        <taxon>Sordariomycetes</taxon>
        <taxon>Hypocreomycetidae</taxon>
        <taxon>Glomerellales</taxon>
        <taxon>Glomerellaceae</taxon>
        <taxon>Colletotrichum</taxon>
        <taxon>Colletotrichum acutatum species complex</taxon>
    </lineage>
</organism>
<dbReference type="SUPFAM" id="SSF51316">
    <property type="entry name" value="Mss4-like"/>
    <property type="match status" value="1"/>
</dbReference>
<evidence type="ECO:0000256" key="1">
    <source>
        <dbReference type="ARBA" id="ARBA00005495"/>
    </source>
</evidence>
<dbReference type="AlphaFoldDB" id="A0A135V751"/>
<feature type="domain" description="CENP-V/GFA" evidence="5">
    <location>
        <begin position="47"/>
        <end position="107"/>
    </location>
</feature>
<dbReference type="EMBL" id="JFFI01000291">
    <property type="protein sequence ID" value="KXH68516.1"/>
    <property type="molecule type" value="Genomic_DNA"/>
</dbReference>
<dbReference type="Proteomes" id="UP000070121">
    <property type="component" value="Unassembled WGS sequence"/>
</dbReference>
<dbReference type="InterPro" id="IPR011057">
    <property type="entry name" value="Mss4-like_sf"/>
</dbReference>
<evidence type="ECO:0000256" key="4">
    <source>
        <dbReference type="ARBA" id="ARBA00023239"/>
    </source>
</evidence>
<protein>
    <submittedName>
        <fullName evidence="6">Glutathione-dependent formaldehyde-activating enzyme</fullName>
    </submittedName>
</protein>
<gene>
    <name evidence="6" type="ORF">CSAL01_12624</name>
</gene>
<dbReference type="InterPro" id="IPR006913">
    <property type="entry name" value="CENP-V/GFA"/>
</dbReference>
<reference evidence="6 7" key="1">
    <citation type="submission" date="2014-02" db="EMBL/GenBank/DDBJ databases">
        <title>The genome sequence of Colletotrichum salicis CBS 607.94.</title>
        <authorList>
            <person name="Baroncelli R."/>
            <person name="Thon M.R."/>
        </authorList>
    </citation>
    <scope>NUCLEOTIDE SEQUENCE [LARGE SCALE GENOMIC DNA]</scope>
    <source>
        <strain evidence="6 7">CBS 607.94</strain>
    </source>
</reference>
<dbReference type="Pfam" id="PF04828">
    <property type="entry name" value="GFA"/>
    <property type="match status" value="1"/>
</dbReference>
<dbReference type="GO" id="GO:0046872">
    <property type="term" value="F:metal ion binding"/>
    <property type="evidence" value="ECO:0007669"/>
    <property type="project" value="UniProtKB-KW"/>
</dbReference>